<proteinExistence type="predicted"/>
<organism evidence="2 3">
    <name type="scientific">Pseudodesulfovibrio sediminis</name>
    <dbReference type="NCBI Taxonomy" id="2810563"/>
    <lineage>
        <taxon>Bacteria</taxon>
        <taxon>Pseudomonadati</taxon>
        <taxon>Thermodesulfobacteriota</taxon>
        <taxon>Desulfovibrionia</taxon>
        <taxon>Desulfovibrionales</taxon>
        <taxon>Desulfovibrionaceae</taxon>
    </lineage>
</organism>
<evidence type="ECO:0000259" key="1">
    <source>
        <dbReference type="Pfam" id="PF13472"/>
    </source>
</evidence>
<evidence type="ECO:0000313" key="2">
    <source>
        <dbReference type="EMBL" id="BCS87486.1"/>
    </source>
</evidence>
<dbReference type="InterPro" id="IPR036514">
    <property type="entry name" value="SGNH_hydro_sf"/>
</dbReference>
<reference evidence="2" key="1">
    <citation type="journal article" date="2022" name="Arch. Microbiol.">
        <title>Pseudodesulfovibrio sediminis sp. nov., a mesophilic and neutrophilic sulfate-reducing bacterium isolated from sediment of a brackish lake.</title>
        <authorList>
            <person name="Takahashi A."/>
            <person name="Kojima H."/>
            <person name="Watanabe M."/>
            <person name="Fukui M."/>
        </authorList>
    </citation>
    <scope>NUCLEOTIDE SEQUENCE</scope>
    <source>
        <strain evidence="2">SF6</strain>
    </source>
</reference>
<dbReference type="Pfam" id="PF13472">
    <property type="entry name" value="Lipase_GDSL_2"/>
    <property type="match status" value="1"/>
</dbReference>
<dbReference type="Gene3D" id="3.40.50.1110">
    <property type="entry name" value="SGNH hydrolase"/>
    <property type="match status" value="1"/>
</dbReference>
<gene>
    <name evidence="2" type="ORF">PSDVSF_07280</name>
</gene>
<name>A0ABM7P3Z0_9BACT</name>
<dbReference type="Proteomes" id="UP001053296">
    <property type="component" value="Chromosome"/>
</dbReference>
<dbReference type="PANTHER" id="PTHR30383:SF5">
    <property type="entry name" value="SGNH HYDROLASE-TYPE ESTERASE DOMAIN-CONTAINING PROTEIN"/>
    <property type="match status" value="1"/>
</dbReference>
<dbReference type="RefSeq" id="WP_229593795.1">
    <property type="nucleotide sequence ID" value="NZ_AP024485.1"/>
</dbReference>
<dbReference type="PANTHER" id="PTHR30383">
    <property type="entry name" value="THIOESTERASE 1/PROTEASE 1/LYSOPHOSPHOLIPASE L1"/>
    <property type="match status" value="1"/>
</dbReference>
<accession>A0ABM7P3Z0</accession>
<dbReference type="SUPFAM" id="SSF52266">
    <property type="entry name" value="SGNH hydrolase"/>
    <property type="match status" value="1"/>
</dbReference>
<evidence type="ECO:0000313" key="3">
    <source>
        <dbReference type="Proteomes" id="UP001053296"/>
    </source>
</evidence>
<keyword evidence="3" id="KW-1185">Reference proteome</keyword>
<sequence length="187" mass="20604">MAAVRIACFGDSLTEGYGLSSDEALPAVLEQMLRDDGEDARCLNFGCSGDTFAEGLARIQTVVEAHPDAVILEFGTNDFFTEEKVDRIMEEFDQMVKILLAKNLPILLVGTAAVPEIPKQYKARFDPIFRQIADRYALPLFPNILGCYMDDPSLTLLDGLHPNEQGVRTVASALLPQVKDLINALRT</sequence>
<feature type="domain" description="SGNH hydrolase-type esterase" evidence="1">
    <location>
        <begin position="8"/>
        <end position="167"/>
    </location>
</feature>
<dbReference type="EMBL" id="AP024485">
    <property type="protein sequence ID" value="BCS87486.1"/>
    <property type="molecule type" value="Genomic_DNA"/>
</dbReference>
<protein>
    <submittedName>
        <fullName evidence="2">Arylesterase</fullName>
    </submittedName>
</protein>
<dbReference type="InterPro" id="IPR051532">
    <property type="entry name" value="Ester_Hydrolysis_Enzymes"/>
</dbReference>
<dbReference type="InterPro" id="IPR013830">
    <property type="entry name" value="SGNH_hydro"/>
</dbReference>